<evidence type="ECO:0000313" key="1">
    <source>
        <dbReference type="EMBL" id="KAI0042165.1"/>
    </source>
</evidence>
<reference evidence="1" key="2">
    <citation type="journal article" date="2022" name="New Phytol.">
        <title>Evolutionary transition to the ectomycorrhizal habit in the genomes of a hyperdiverse lineage of mushroom-forming fungi.</title>
        <authorList>
            <person name="Looney B."/>
            <person name="Miyauchi S."/>
            <person name="Morin E."/>
            <person name="Drula E."/>
            <person name="Courty P.E."/>
            <person name="Kohler A."/>
            <person name="Kuo A."/>
            <person name="LaButti K."/>
            <person name="Pangilinan J."/>
            <person name="Lipzen A."/>
            <person name="Riley R."/>
            <person name="Andreopoulos W."/>
            <person name="He G."/>
            <person name="Johnson J."/>
            <person name="Nolan M."/>
            <person name="Tritt A."/>
            <person name="Barry K.W."/>
            <person name="Grigoriev I.V."/>
            <person name="Nagy L.G."/>
            <person name="Hibbett D."/>
            <person name="Henrissat B."/>
            <person name="Matheny P.B."/>
            <person name="Labbe J."/>
            <person name="Martin F.M."/>
        </authorList>
    </citation>
    <scope>NUCLEOTIDE SEQUENCE</scope>
    <source>
        <strain evidence="1">FP105234-sp</strain>
    </source>
</reference>
<reference evidence="1" key="1">
    <citation type="submission" date="2021-02" db="EMBL/GenBank/DDBJ databases">
        <authorList>
            <consortium name="DOE Joint Genome Institute"/>
            <person name="Ahrendt S."/>
            <person name="Looney B.P."/>
            <person name="Miyauchi S."/>
            <person name="Morin E."/>
            <person name="Drula E."/>
            <person name="Courty P.E."/>
            <person name="Chicoki N."/>
            <person name="Fauchery L."/>
            <person name="Kohler A."/>
            <person name="Kuo A."/>
            <person name="Labutti K."/>
            <person name="Pangilinan J."/>
            <person name="Lipzen A."/>
            <person name="Riley R."/>
            <person name="Andreopoulos W."/>
            <person name="He G."/>
            <person name="Johnson J."/>
            <person name="Barry K.W."/>
            <person name="Grigoriev I.V."/>
            <person name="Nagy L."/>
            <person name="Hibbett D."/>
            <person name="Henrissat B."/>
            <person name="Matheny P.B."/>
            <person name="Labbe J."/>
            <person name="Martin F."/>
        </authorList>
    </citation>
    <scope>NUCLEOTIDE SEQUENCE</scope>
    <source>
        <strain evidence="1">FP105234-sp</strain>
    </source>
</reference>
<protein>
    <submittedName>
        <fullName evidence="1">Uncharacterized protein</fullName>
    </submittedName>
</protein>
<comment type="caution">
    <text evidence="1">The sequence shown here is derived from an EMBL/GenBank/DDBJ whole genome shotgun (WGS) entry which is preliminary data.</text>
</comment>
<proteinExistence type="predicted"/>
<name>A0ACB8REZ2_9AGAM</name>
<keyword evidence="2" id="KW-1185">Reference proteome</keyword>
<gene>
    <name evidence="1" type="ORF">FA95DRAFT_1564580</name>
</gene>
<dbReference type="EMBL" id="MU276080">
    <property type="protein sequence ID" value="KAI0042165.1"/>
    <property type="molecule type" value="Genomic_DNA"/>
</dbReference>
<accession>A0ACB8REZ2</accession>
<sequence length="189" mass="20512">MSSYDYQGDNRPYYSDGDRPYAISIHGPGYTGEQELSPDTKANHSASSGNAPAWPYYEESAVLERYSLMQTPAIKGSDNLSFNHSEAALQGLSNMSLHGLPQPQSQYPSLQPTYATPRAPTHAMTDSSHAPAPCTRRRGTLQLGAATVRDLAACGFGLIQRREGPAAVSGAWMSYAAARGRPWLYRSLL</sequence>
<dbReference type="Proteomes" id="UP000814033">
    <property type="component" value="Unassembled WGS sequence"/>
</dbReference>
<evidence type="ECO:0000313" key="2">
    <source>
        <dbReference type="Proteomes" id="UP000814033"/>
    </source>
</evidence>
<organism evidence="1 2">
    <name type="scientific">Auriscalpium vulgare</name>
    <dbReference type="NCBI Taxonomy" id="40419"/>
    <lineage>
        <taxon>Eukaryota</taxon>
        <taxon>Fungi</taxon>
        <taxon>Dikarya</taxon>
        <taxon>Basidiomycota</taxon>
        <taxon>Agaricomycotina</taxon>
        <taxon>Agaricomycetes</taxon>
        <taxon>Russulales</taxon>
        <taxon>Auriscalpiaceae</taxon>
        <taxon>Auriscalpium</taxon>
    </lineage>
</organism>